<protein>
    <submittedName>
        <fullName evidence="1">Uncharacterized protein</fullName>
    </submittedName>
</protein>
<evidence type="ECO:0000313" key="1">
    <source>
        <dbReference type="EMBL" id="PTQ89793.1"/>
    </source>
</evidence>
<keyword evidence="2" id="KW-1185">Reference proteome</keyword>
<dbReference type="AlphaFoldDB" id="A0A2T5J0C7"/>
<dbReference type="RefSeq" id="WP_107865308.1">
    <property type="nucleotide sequence ID" value="NZ_QAON01000005.1"/>
</dbReference>
<proteinExistence type="predicted"/>
<name>A0A2T5J0C7_9GAMM</name>
<gene>
    <name evidence="1" type="ORF">C8N29_105118</name>
</gene>
<dbReference type="Proteomes" id="UP000244223">
    <property type="component" value="Unassembled WGS sequence"/>
</dbReference>
<evidence type="ECO:0000313" key="2">
    <source>
        <dbReference type="Proteomes" id="UP000244223"/>
    </source>
</evidence>
<sequence length="201" mass="22563">MIYQQTEEQDKSAILRRIAFVCDELGVGQVDISSKDLEYVCYKMRTGFPCKYGLEKASVFKKVAYFVALFIQHKPIKSELLAVEVGTELAKVNINALIAFDIAIRVLSRAKINRSDGKVFTGIRRISLSNHSYMDILDTLSSPNEAQITAPTHFKLLAVFFEQLVYKDNPDIQYPDDHKPAVYEVRSIVHSPSAGDDLAGT</sequence>
<comment type="caution">
    <text evidence="1">The sequence shown here is derived from an EMBL/GenBank/DDBJ whole genome shotgun (WGS) entry which is preliminary data.</text>
</comment>
<organism evidence="1 2">
    <name type="scientific">Agitococcus lubricus</name>
    <dbReference type="NCBI Taxonomy" id="1077255"/>
    <lineage>
        <taxon>Bacteria</taxon>
        <taxon>Pseudomonadati</taxon>
        <taxon>Pseudomonadota</taxon>
        <taxon>Gammaproteobacteria</taxon>
        <taxon>Moraxellales</taxon>
        <taxon>Moraxellaceae</taxon>
        <taxon>Agitococcus</taxon>
    </lineage>
</organism>
<reference evidence="1 2" key="1">
    <citation type="submission" date="2018-04" db="EMBL/GenBank/DDBJ databases">
        <title>Genomic Encyclopedia of Archaeal and Bacterial Type Strains, Phase II (KMG-II): from individual species to whole genera.</title>
        <authorList>
            <person name="Goeker M."/>
        </authorList>
    </citation>
    <scope>NUCLEOTIDE SEQUENCE [LARGE SCALE GENOMIC DNA]</scope>
    <source>
        <strain evidence="1 2">DSM 5822</strain>
    </source>
</reference>
<dbReference type="OrthoDB" id="9888611at2"/>
<accession>A0A2T5J0C7</accession>
<dbReference type="EMBL" id="QAON01000005">
    <property type="protein sequence ID" value="PTQ89793.1"/>
    <property type="molecule type" value="Genomic_DNA"/>
</dbReference>